<dbReference type="Proteomes" id="UP000054636">
    <property type="component" value="Unassembled WGS sequence"/>
</dbReference>
<reference evidence="2 3" key="1">
    <citation type="submission" date="2015-11" db="EMBL/GenBank/DDBJ databases">
        <title>Genomes and virulence difference between two physiological races of Phytophthora nicotianae.</title>
        <authorList>
            <person name="Liu H."/>
            <person name="Ma X."/>
            <person name="Yu H."/>
            <person name="Fang D."/>
            <person name="Li Y."/>
            <person name="Wang X."/>
            <person name="Wang W."/>
            <person name="Dong Y."/>
            <person name="Xiao B."/>
        </authorList>
    </citation>
    <scope>NUCLEOTIDE SEQUENCE [LARGE SCALE GENOMIC DNA]</scope>
    <source>
        <strain evidence="3">race 1</strain>
    </source>
</reference>
<evidence type="ECO:0000313" key="2">
    <source>
        <dbReference type="EMBL" id="KUF89642.1"/>
    </source>
</evidence>
<feature type="compositionally biased region" description="Basic and acidic residues" evidence="1">
    <location>
        <begin position="138"/>
        <end position="149"/>
    </location>
</feature>
<feature type="region of interest" description="Disordered" evidence="1">
    <location>
        <begin position="115"/>
        <end position="212"/>
    </location>
</feature>
<feature type="compositionally biased region" description="Low complexity" evidence="1">
    <location>
        <begin position="150"/>
        <end position="161"/>
    </location>
</feature>
<comment type="caution">
    <text evidence="2">The sequence shown here is derived from an EMBL/GenBank/DDBJ whole genome shotgun (WGS) entry which is preliminary data.</text>
</comment>
<evidence type="ECO:0000313" key="3">
    <source>
        <dbReference type="Proteomes" id="UP000054636"/>
    </source>
</evidence>
<protein>
    <submittedName>
        <fullName evidence="2">Zinc finger CCHC-type and RNA-binding motif-containing protein 1</fullName>
    </submittedName>
</protein>
<proteinExistence type="predicted"/>
<evidence type="ECO:0000256" key="1">
    <source>
        <dbReference type="SAM" id="MobiDB-lite"/>
    </source>
</evidence>
<organism evidence="2 3">
    <name type="scientific">Phytophthora nicotianae</name>
    <name type="common">Potato buckeye rot agent</name>
    <name type="synonym">Phytophthora parasitica</name>
    <dbReference type="NCBI Taxonomy" id="4792"/>
    <lineage>
        <taxon>Eukaryota</taxon>
        <taxon>Sar</taxon>
        <taxon>Stramenopiles</taxon>
        <taxon>Oomycota</taxon>
        <taxon>Peronosporomycetes</taxon>
        <taxon>Peronosporales</taxon>
        <taxon>Peronosporaceae</taxon>
        <taxon>Phytophthora</taxon>
    </lineage>
</organism>
<gene>
    <name evidence="2" type="ORF">AM588_10003898</name>
</gene>
<feature type="compositionally biased region" description="Low complexity" evidence="1">
    <location>
        <begin position="126"/>
        <end position="135"/>
    </location>
</feature>
<dbReference type="AlphaFoldDB" id="A0A0W8CZW2"/>
<name>A0A0W8CZW2_PHYNI</name>
<accession>A0A0W8CZW2</accession>
<dbReference type="EMBL" id="LNFP01000775">
    <property type="protein sequence ID" value="KUF89642.1"/>
    <property type="molecule type" value="Genomic_DNA"/>
</dbReference>
<sequence length="212" mass="23692">MVMGKHSDKKIATEEEFFKLEQVLNKTADDTYNCLKLLKKELSDYDNRNGNHFSNTATRFMRTDMRNAKDTAMDLKHVAHDINKNQKPSKTETSSARNIMNSTARAMEALKATARNYDRENKQRMGVKGRVDAAVGGDGDRGFLGRNRESSSSSSSSSDSDGGLFGKNRDGHEQRGGLFGNDKNEEHHRNITGNEDDNGGRITGSSEPWRRS</sequence>